<evidence type="ECO:0000313" key="3">
    <source>
        <dbReference type="Proteomes" id="UP000762676"/>
    </source>
</evidence>
<keyword evidence="1" id="KW-1133">Transmembrane helix</keyword>
<evidence type="ECO:0000313" key="2">
    <source>
        <dbReference type="EMBL" id="GFS07224.1"/>
    </source>
</evidence>
<evidence type="ECO:0000256" key="1">
    <source>
        <dbReference type="SAM" id="Phobius"/>
    </source>
</evidence>
<keyword evidence="3" id="KW-1185">Reference proteome</keyword>
<reference evidence="2 3" key="1">
    <citation type="journal article" date="2021" name="Elife">
        <title>Chloroplast acquisition without the gene transfer in kleptoplastic sea slugs, Plakobranchus ocellatus.</title>
        <authorList>
            <person name="Maeda T."/>
            <person name="Takahashi S."/>
            <person name="Yoshida T."/>
            <person name="Shimamura S."/>
            <person name="Takaki Y."/>
            <person name="Nagai Y."/>
            <person name="Toyoda A."/>
            <person name="Suzuki Y."/>
            <person name="Arimoto A."/>
            <person name="Ishii H."/>
            <person name="Satoh N."/>
            <person name="Nishiyama T."/>
            <person name="Hasebe M."/>
            <person name="Maruyama T."/>
            <person name="Minagawa J."/>
            <person name="Obokata J."/>
            <person name="Shigenobu S."/>
        </authorList>
    </citation>
    <scope>NUCLEOTIDE SEQUENCE [LARGE SCALE GENOMIC DNA]</scope>
</reference>
<gene>
    <name evidence="2" type="ORF">ElyMa_004725100</name>
</gene>
<protein>
    <recommendedName>
        <fullName evidence="4">Secreted protein</fullName>
    </recommendedName>
</protein>
<comment type="caution">
    <text evidence="2">The sequence shown here is derived from an EMBL/GenBank/DDBJ whole genome shotgun (WGS) entry which is preliminary data.</text>
</comment>
<dbReference type="AlphaFoldDB" id="A0AAV4IDG4"/>
<sequence>MLVVLVVSAATAVEVVVVTVVVLVVVVVSSSSSSSSSCSSSGIDSTSAPWITPAVKATKQKQRQAERQWRKLGTQLHRDIYIDHKRTQKVLLL</sequence>
<keyword evidence="1" id="KW-0472">Membrane</keyword>
<accession>A0AAV4IDG4</accession>
<feature type="transmembrane region" description="Helical" evidence="1">
    <location>
        <begin position="6"/>
        <end position="28"/>
    </location>
</feature>
<evidence type="ECO:0008006" key="4">
    <source>
        <dbReference type="Google" id="ProtNLM"/>
    </source>
</evidence>
<keyword evidence="1" id="KW-0812">Transmembrane</keyword>
<dbReference type="EMBL" id="BMAT01009492">
    <property type="protein sequence ID" value="GFS07224.1"/>
    <property type="molecule type" value="Genomic_DNA"/>
</dbReference>
<name>A0AAV4IDG4_9GAST</name>
<dbReference type="Proteomes" id="UP000762676">
    <property type="component" value="Unassembled WGS sequence"/>
</dbReference>
<proteinExistence type="predicted"/>
<organism evidence="2 3">
    <name type="scientific">Elysia marginata</name>
    <dbReference type="NCBI Taxonomy" id="1093978"/>
    <lineage>
        <taxon>Eukaryota</taxon>
        <taxon>Metazoa</taxon>
        <taxon>Spiralia</taxon>
        <taxon>Lophotrochozoa</taxon>
        <taxon>Mollusca</taxon>
        <taxon>Gastropoda</taxon>
        <taxon>Heterobranchia</taxon>
        <taxon>Euthyneura</taxon>
        <taxon>Panpulmonata</taxon>
        <taxon>Sacoglossa</taxon>
        <taxon>Placobranchoidea</taxon>
        <taxon>Plakobranchidae</taxon>
        <taxon>Elysia</taxon>
    </lineage>
</organism>